<name>A0A8J4XVW6_CHIOP</name>
<comment type="caution">
    <text evidence="2">The sequence shown here is derived from an EMBL/GenBank/DDBJ whole genome shotgun (WGS) entry which is preliminary data.</text>
</comment>
<dbReference type="PANTHER" id="PTHR47018">
    <property type="entry name" value="CXC DOMAIN-CONTAINING PROTEIN-RELATED"/>
    <property type="match status" value="1"/>
</dbReference>
<dbReference type="PANTHER" id="PTHR47018:SF3">
    <property type="entry name" value="MYCBP-ASSOCIATED PROTEIN"/>
    <property type="match status" value="1"/>
</dbReference>
<feature type="compositionally biased region" description="Basic and acidic residues" evidence="1">
    <location>
        <begin position="313"/>
        <end position="322"/>
    </location>
</feature>
<dbReference type="EMBL" id="JACEEZ010019557">
    <property type="protein sequence ID" value="KAG0715597.1"/>
    <property type="molecule type" value="Genomic_DNA"/>
</dbReference>
<dbReference type="Proteomes" id="UP000770661">
    <property type="component" value="Unassembled WGS sequence"/>
</dbReference>
<feature type="region of interest" description="Disordered" evidence="1">
    <location>
        <begin position="313"/>
        <end position="333"/>
    </location>
</feature>
<evidence type="ECO:0000313" key="2">
    <source>
        <dbReference type="EMBL" id="KAG0715597.1"/>
    </source>
</evidence>
<evidence type="ECO:0000256" key="1">
    <source>
        <dbReference type="SAM" id="MobiDB-lite"/>
    </source>
</evidence>
<keyword evidence="3" id="KW-1185">Reference proteome</keyword>
<dbReference type="OrthoDB" id="6772220at2759"/>
<proteinExistence type="predicted"/>
<sequence>MRHLEVSAPRMFQHMSEGGFVVKRSERTFNCVPTDQALEQSINREAKSQGGVIGYTLRKGASVRWLLTRHITGDYAERFKEMCTPTKSKNTHEEVGHARVTKDQNDVPDVASEEVQESIKGVPQKGREMFNQFTKERLGDEKKRNFWDPIPKTVVKTFSAMRKCLSSDKEGKIMIDTEVLFRRLLAVSKNRDVDMRKGLSYELAAVPPSMFHDDGSMRKTNNADLAKKLEANTDEFLVLPNQNSPTSSQSAAYLIDGMAMCQALNENHFKTFNDLGKVVLDRIVRFLKNSAMDTSIDVVTLVFDRYDREQHAPLTDRARHETSLTPAGPPGTFLGTVESRSGAVVFRDGEKSGVHISKTCTECDP</sequence>
<organism evidence="2 3">
    <name type="scientific">Chionoecetes opilio</name>
    <name type="common">Atlantic snow crab</name>
    <name type="synonym">Cancer opilio</name>
    <dbReference type="NCBI Taxonomy" id="41210"/>
    <lineage>
        <taxon>Eukaryota</taxon>
        <taxon>Metazoa</taxon>
        <taxon>Ecdysozoa</taxon>
        <taxon>Arthropoda</taxon>
        <taxon>Crustacea</taxon>
        <taxon>Multicrustacea</taxon>
        <taxon>Malacostraca</taxon>
        <taxon>Eumalacostraca</taxon>
        <taxon>Eucarida</taxon>
        <taxon>Decapoda</taxon>
        <taxon>Pleocyemata</taxon>
        <taxon>Brachyura</taxon>
        <taxon>Eubrachyura</taxon>
        <taxon>Majoidea</taxon>
        <taxon>Majidae</taxon>
        <taxon>Chionoecetes</taxon>
    </lineage>
</organism>
<protein>
    <submittedName>
        <fullName evidence="2">Uncharacterized protein</fullName>
    </submittedName>
</protein>
<accession>A0A8J4XVW6</accession>
<evidence type="ECO:0000313" key="3">
    <source>
        <dbReference type="Proteomes" id="UP000770661"/>
    </source>
</evidence>
<reference evidence="2" key="1">
    <citation type="submission" date="2020-07" db="EMBL/GenBank/DDBJ databases">
        <title>The High-quality genome of the commercially important snow crab, Chionoecetes opilio.</title>
        <authorList>
            <person name="Jeong J.-H."/>
            <person name="Ryu S."/>
        </authorList>
    </citation>
    <scope>NUCLEOTIDE SEQUENCE</scope>
    <source>
        <strain evidence="2">MADBK_172401_WGS</strain>
        <tissue evidence="2">Digestive gland</tissue>
    </source>
</reference>
<dbReference type="AlphaFoldDB" id="A0A8J4XVW6"/>
<gene>
    <name evidence="2" type="ORF">GWK47_011556</name>
</gene>